<keyword evidence="2" id="KW-1185">Reference proteome</keyword>
<accession>A0ACC1YUV7</accession>
<dbReference type="EMBL" id="CM051394">
    <property type="protein sequence ID" value="KAJ4727246.1"/>
    <property type="molecule type" value="Genomic_DNA"/>
</dbReference>
<sequence length="632" mass="71096">MSSAMADSEHSYSKTRFPRELNPSVELKGTKSAGKVLSFTHFFRKFLLFALFLIAIPLFPAQAPDFINQTVLTKFWELVHLLFIGIVVSYGLLCQRNVDVEIETQPNTDDSQSYMSRVFQVSSIFEDGFDNSYGYAEKNVYENLYSENYKGDRSKPRSLNCEIGSENLYGYGENNVSQAWNSQYFQGESTVIVNQENCAVNEYCRKSLGLPVRSLRSRVRNLDSSEISDGNESGSIATESSNSPPEGINKTFGDLDPMNLEHTFNESAAADALSLPIPWRSMSERMEMRENMDIAFRPPHFRPLSVDETQFESLKSQSFWSSETFSSQNSSVSESPSKFSPSHTGSSELENFKMEELGKEKTFLNSSPPVSKPENGKTSLNAFHIRRYTNGSLFEKNVRKSFENDSKDRGGNKIEDQLGSSREWRSSSLNMDRPPAKLAKASSRGKSVRTIRSRGFASESMKSGERSGKPGDGIEAAYKGKSKMKSGGFFDNLSANIRKQDLDKHSSMPNPTDYEMKSGGFSDIVSENPRKQGLDNQVSMSKPTHSELQKRKNKEPSENVAVEPEEKSRHAAENFQVKSDEQSVTDSVNDAESDANEVDKKAGEFIAKFREQIRLQKMASIDKSSREFHHFR</sequence>
<gene>
    <name evidence="1" type="ORF">OWV82_000371</name>
</gene>
<comment type="caution">
    <text evidence="1">The sequence shown here is derived from an EMBL/GenBank/DDBJ whole genome shotgun (WGS) entry which is preliminary data.</text>
</comment>
<evidence type="ECO:0000313" key="1">
    <source>
        <dbReference type="EMBL" id="KAJ4727246.1"/>
    </source>
</evidence>
<dbReference type="Proteomes" id="UP001164539">
    <property type="component" value="Chromosome 1"/>
</dbReference>
<evidence type="ECO:0000313" key="2">
    <source>
        <dbReference type="Proteomes" id="UP001164539"/>
    </source>
</evidence>
<reference evidence="1 2" key="1">
    <citation type="journal article" date="2023" name="Science">
        <title>Complex scaffold remodeling in plant triterpene biosynthesis.</title>
        <authorList>
            <person name="De La Pena R."/>
            <person name="Hodgson H."/>
            <person name="Liu J.C."/>
            <person name="Stephenson M.J."/>
            <person name="Martin A.C."/>
            <person name="Owen C."/>
            <person name="Harkess A."/>
            <person name="Leebens-Mack J."/>
            <person name="Jimenez L.E."/>
            <person name="Osbourn A."/>
            <person name="Sattely E.S."/>
        </authorList>
    </citation>
    <scope>NUCLEOTIDE SEQUENCE [LARGE SCALE GENOMIC DNA]</scope>
    <source>
        <strain evidence="2">cv. JPN11</strain>
        <tissue evidence="1">Leaf</tissue>
    </source>
</reference>
<proteinExistence type="predicted"/>
<protein>
    <submittedName>
        <fullName evidence="1">Hydroxyproline-rich glycoprotein family protein</fullName>
    </submittedName>
</protein>
<name>A0ACC1YUV7_MELAZ</name>
<organism evidence="1 2">
    <name type="scientific">Melia azedarach</name>
    <name type="common">Chinaberry tree</name>
    <dbReference type="NCBI Taxonomy" id="155640"/>
    <lineage>
        <taxon>Eukaryota</taxon>
        <taxon>Viridiplantae</taxon>
        <taxon>Streptophyta</taxon>
        <taxon>Embryophyta</taxon>
        <taxon>Tracheophyta</taxon>
        <taxon>Spermatophyta</taxon>
        <taxon>Magnoliopsida</taxon>
        <taxon>eudicotyledons</taxon>
        <taxon>Gunneridae</taxon>
        <taxon>Pentapetalae</taxon>
        <taxon>rosids</taxon>
        <taxon>malvids</taxon>
        <taxon>Sapindales</taxon>
        <taxon>Meliaceae</taxon>
        <taxon>Melia</taxon>
    </lineage>
</organism>